<feature type="coiled-coil region" evidence="2">
    <location>
        <begin position="302"/>
        <end position="340"/>
    </location>
</feature>
<organism evidence="5">
    <name type="scientific">marine sediment metagenome</name>
    <dbReference type="NCBI Taxonomy" id="412755"/>
    <lineage>
        <taxon>unclassified sequences</taxon>
        <taxon>metagenomes</taxon>
        <taxon>ecological metagenomes</taxon>
    </lineage>
</organism>
<dbReference type="InterPro" id="IPR001650">
    <property type="entry name" value="Helicase_C-like"/>
</dbReference>
<feature type="compositionally biased region" description="Basic and acidic residues" evidence="3">
    <location>
        <begin position="8"/>
        <end position="28"/>
    </location>
</feature>
<gene>
    <name evidence="5" type="ORF">LCGC14_2011150</name>
</gene>
<feature type="region of interest" description="Disordered" evidence="3">
    <location>
        <begin position="1"/>
        <end position="33"/>
    </location>
</feature>
<dbReference type="InterPro" id="IPR049730">
    <property type="entry name" value="SNF2/RAD54-like_C"/>
</dbReference>
<dbReference type="Pfam" id="PF00271">
    <property type="entry name" value="Helicase_C"/>
    <property type="match status" value="1"/>
</dbReference>
<dbReference type="PANTHER" id="PTHR10799">
    <property type="entry name" value="SNF2/RAD54 HELICASE FAMILY"/>
    <property type="match status" value="1"/>
</dbReference>
<keyword evidence="2" id="KW-0175">Coiled coil</keyword>
<dbReference type="InterPro" id="IPR027417">
    <property type="entry name" value="P-loop_NTPase"/>
</dbReference>
<name>A0A0F9HDP9_9ZZZZ</name>
<evidence type="ECO:0000256" key="1">
    <source>
        <dbReference type="ARBA" id="ARBA00022801"/>
    </source>
</evidence>
<proteinExistence type="predicted"/>
<comment type="caution">
    <text evidence="5">The sequence shown here is derived from an EMBL/GenBank/DDBJ whole genome shotgun (WGS) entry which is preliminary data.</text>
</comment>
<dbReference type="GO" id="GO:0016787">
    <property type="term" value="F:hydrolase activity"/>
    <property type="evidence" value="ECO:0007669"/>
    <property type="project" value="UniProtKB-KW"/>
</dbReference>
<keyword evidence="1" id="KW-0378">Hydrolase</keyword>
<evidence type="ECO:0000313" key="5">
    <source>
        <dbReference type="EMBL" id="KKL79805.1"/>
    </source>
</evidence>
<evidence type="ECO:0000256" key="2">
    <source>
        <dbReference type="SAM" id="Coils"/>
    </source>
</evidence>
<reference evidence="5" key="1">
    <citation type="journal article" date="2015" name="Nature">
        <title>Complex archaea that bridge the gap between prokaryotes and eukaryotes.</title>
        <authorList>
            <person name="Spang A."/>
            <person name="Saw J.H."/>
            <person name="Jorgensen S.L."/>
            <person name="Zaremba-Niedzwiedzka K."/>
            <person name="Martijn J."/>
            <person name="Lind A.E."/>
            <person name="van Eijk R."/>
            <person name="Schleper C."/>
            <person name="Guy L."/>
            <person name="Ettema T.J."/>
        </authorList>
    </citation>
    <scope>NUCLEOTIDE SEQUENCE</scope>
</reference>
<feature type="compositionally biased region" description="Basic and acidic residues" evidence="3">
    <location>
        <begin position="77"/>
        <end position="88"/>
    </location>
</feature>
<dbReference type="AlphaFoldDB" id="A0A0F9HDP9"/>
<feature type="compositionally biased region" description="Low complexity" evidence="3">
    <location>
        <begin position="152"/>
        <end position="167"/>
    </location>
</feature>
<evidence type="ECO:0000259" key="4">
    <source>
        <dbReference type="Pfam" id="PF00271"/>
    </source>
</evidence>
<feature type="region of interest" description="Disordered" evidence="3">
    <location>
        <begin position="151"/>
        <end position="232"/>
    </location>
</feature>
<dbReference type="CDD" id="cd18793">
    <property type="entry name" value="SF2_C_SNF"/>
    <property type="match status" value="1"/>
</dbReference>
<feature type="domain" description="Helicase C-terminal" evidence="4">
    <location>
        <begin position="450"/>
        <end position="553"/>
    </location>
</feature>
<sequence>PEQSSVITHEKLKEQKHEEIQEEKKEESQDLENIELVDPEVNPLKEVEPSSALDIRKYLEKIGESPELEDEYLSESSPEKDYAEKLDETTSIDHNSESLDPKEKEYEDINKIILEAEKMEFLGEHVSSHEEMKLEEKMEEIISRFEEEGLKQEQGLETSNELNQENKQNQEEIEKKTEEIYSQNQEKKKTLELKGTQEQDKNEEIKEFSGTKIKEKEQEISHKIGKSNKRPQEFEEKIKQEIQQSVVQKETQKQIEIQKDQVLKKSNDFSKDRYKQETGRRSIYAGKETKGFIEWKNRLKEENRKEKEKKSLSREIKVENQEQTKEIREFKEEWAEYLEQNIKESEFSEKNEAELIEKLEGCSFRVLKSECLDLPEKIYKRHPVQLSPNQRKVYDDLVQESLAEFEGEEITADLAIVKLLRLQQVVCGWFPANKKLRPTLLPLDDVNPRIKALQTILEDVEGKVIIWCRFVADLEQIYATLRHGIKGQAILYRRVIEDVNRFQNDPEIKYFIANPAMGGLGLTLTAAETVVYYSNSFDLEHRLQSEDRSHRIGTKKNVVYVDIQAQGTVDGKIITALRNKKHVADAILQDPTTFFLGE</sequence>
<dbReference type="EMBL" id="LAZR01023059">
    <property type="protein sequence ID" value="KKL79805.1"/>
    <property type="molecule type" value="Genomic_DNA"/>
</dbReference>
<feature type="region of interest" description="Disordered" evidence="3">
    <location>
        <begin position="67"/>
        <end position="105"/>
    </location>
</feature>
<dbReference type="SUPFAM" id="SSF52540">
    <property type="entry name" value="P-loop containing nucleoside triphosphate hydrolases"/>
    <property type="match status" value="1"/>
</dbReference>
<feature type="compositionally biased region" description="Basic and acidic residues" evidence="3">
    <location>
        <begin position="168"/>
        <end position="222"/>
    </location>
</feature>
<evidence type="ECO:0000256" key="3">
    <source>
        <dbReference type="SAM" id="MobiDB-lite"/>
    </source>
</evidence>
<protein>
    <recommendedName>
        <fullName evidence="4">Helicase C-terminal domain-containing protein</fullName>
    </recommendedName>
</protein>
<feature type="compositionally biased region" description="Basic and acidic residues" evidence="3">
    <location>
        <begin position="94"/>
        <end position="105"/>
    </location>
</feature>
<accession>A0A0F9HDP9</accession>
<feature type="non-terminal residue" evidence="5">
    <location>
        <position position="1"/>
    </location>
</feature>
<dbReference type="Gene3D" id="3.40.50.300">
    <property type="entry name" value="P-loop containing nucleotide triphosphate hydrolases"/>
    <property type="match status" value="1"/>
</dbReference>